<proteinExistence type="predicted"/>
<feature type="transmembrane region" description="Helical" evidence="1">
    <location>
        <begin position="206"/>
        <end position="230"/>
    </location>
</feature>
<keyword evidence="3" id="KW-1185">Reference proteome</keyword>
<keyword evidence="1" id="KW-1133">Transmembrane helix</keyword>
<feature type="transmembrane region" description="Helical" evidence="1">
    <location>
        <begin position="131"/>
        <end position="149"/>
    </location>
</feature>
<evidence type="ECO:0000313" key="3">
    <source>
        <dbReference type="Proteomes" id="UP000567179"/>
    </source>
</evidence>
<feature type="transmembrane region" description="Helical" evidence="1">
    <location>
        <begin position="27"/>
        <end position="50"/>
    </location>
</feature>
<name>A0A8H5B2X9_9AGAR</name>
<dbReference type="Proteomes" id="UP000567179">
    <property type="component" value="Unassembled WGS sequence"/>
</dbReference>
<dbReference type="EMBL" id="JAACJJ010000043">
    <property type="protein sequence ID" value="KAF5315331.1"/>
    <property type="molecule type" value="Genomic_DNA"/>
</dbReference>
<feature type="transmembrane region" description="Helical" evidence="1">
    <location>
        <begin position="161"/>
        <end position="186"/>
    </location>
</feature>
<feature type="transmembrane region" description="Helical" evidence="1">
    <location>
        <begin position="62"/>
        <end position="85"/>
    </location>
</feature>
<evidence type="ECO:0000256" key="1">
    <source>
        <dbReference type="SAM" id="Phobius"/>
    </source>
</evidence>
<keyword evidence="1" id="KW-0472">Membrane</keyword>
<comment type="caution">
    <text evidence="2">The sequence shown here is derived from an EMBL/GenBank/DDBJ whole genome shotgun (WGS) entry which is preliminary data.</text>
</comment>
<evidence type="ECO:0000313" key="2">
    <source>
        <dbReference type="EMBL" id="KAF5315331.1"/>
    </source>
</evidence>
<organism evidence="2 3">
    <name type="scientific">Psilocybe cf. subviscida</name>
    <dbReference type="NCBI Taxonomy" id="2480587"/>
    <lineage>
        <taxon>Eukaryota</taxon>
        <taxon>Fungi</taxon>
        <taxon>Dikarya</taxon>
        <taxon>Basidiomycota</taxon>
        <taxon>Agaricomycotina</taxon>
        <taxon>Agaricomycetes</taxon>
        <taxon>Agaricomycetidae</taxon>
        <taxon>Agaricales</taxon>
        <taxon>Agaricineae</taxon>
        <taxon>Strophariaceae</taxon>
        <taxon>Psilocybe</taxon>
    </lineage>
</organism>
<sequence>MSHTHSSHDDDNYSTRTGRAGPALLDIWIFFNLVGNTILLPILLLTFVLAKRARRHATLVNLLVTWIFSGIFANLLSVHQAMSFLHGLVPERKMLMQKPDHRFFANKHYGPEPPEALCIAQSSLLYGITPMWSVSVLMLFWFMSIAICGDREKSVIRTPKLILMLASPYVVHIAFFVAALVLSLNRPDDVTRHRRYFYCSLHHHKLALAMSLFTIGTCVGIIHLEVRLAITAYRHWWCLKQANKRNGVDFYFYLRVLAFGAFVTFGMIVNLLFLFDSKSLVPDIFLATAGAVVFLIFGIQCDVLSVWCYWRPPPPPPKDPVCEFKRTSFWRRSEATFQQDLAEVLKNLPPSPPLSKEDLIIISAKAPNIVRHSV</sequence>
<protein>
    <submittedName>
        <fullName evidence="2">Uncharacterized protein</fullName>
    </submittedName>
</protein>
<dbReference type="AlphaFoldDB" id="A0A8H5B2X9"/>
<feature type="transmembrane region" description="Helical" evidence="1">
    <location>
        <begin position="285"/>
        <end position="310"/>
    </location>
</feature>
<reference evidence="2 3" key="1">
    <citation type="journal article" date="2020" name="ISME J.">
        <title>Uncovering the hidden diversity of litter-decomposition mechanisms in mushroom-forming fungi.</title>
        <authorList>
            <person name="Floudas D."/>
            <person name="Bentzer J."/>
            <person name="Ahren D."/>
            <person name="Johansson T."/>
            <person name="Persson P."/>
            <person name="Tunlid A."/>
        </authorList>
    </citation>
    <scope>NUCLEOTIDE SEQUENCE [LARGE SCALE GENOMIC DNA]</scope>
    <source>
        <strain evidence="2 3">CBS 101986</strain>
    </source>
</reference>
<accession>A0A8H5B2X9</accession>
<keyword evidence="1" id="KW-0812">Transmembrane</keyword>
<gene>
    <name evidence="2" type="ORF">D9619_007155</name>
</gene>
<feature type="transmembrane region" description="Helical" evidence="1">
    <location>
        <begin position="250"/>
        <end position="273"/>
    </location>
</feature>
<dbReference type="OrthoDB" id="3232296at2759"/>